<feature type="signal peptide" evidence="1">
    <location>
        <begin position="1"/>
        <end position="23"/>
    </location>
</feature>
<reference evidence="2" key="1">
    <citation type="submission" date="2022-05" db="EMBL/GenBank/DDBJ databases">
        <authorList>
            <person name="Park J.-S."/>
        </authorList>
    </citation>
    <scope>NUCLEOTIDE SEQUENCE</scope>
    <source>
        <strain evidence="2">2012CJ34-3</strain>
    </source>
</reference>
<dbReference type="EMBL" id="JAMFLZ010000002">
    <property type="protein sequence ID" value="MCL6294619.1"/>
    <property type="molecule type" value="Genomic_DNA"/>
</dbReference>
<dbReference type="GO" id="GO:0006508">
    <property type="term" value="P:proteolysis"/>
    <property type="evidence" value="ECO:0007669"/>
    <property type="project" value="UniProtKB-KW"/>
</dbReference>
<protein>
    <submittedName>
        <fullName evidence="2">Serine protease</fullName>
    </submittedName>
</protein>
<gene>
    <name evidence="2" type="ORF">M3P09_06410</name>
</gene>
<evidence type="ECO:0000313" key="3">
    <source>
        <dbReference type="Proteomes" id="UP001165381"/>
    </source>
</evidence>
<sequence length="241" mass="27347">MKKTYHTPILLLLLLLNFSKSNAQVDSVLVSNVEFNNAKYNNPHAGSGFLLEYKNKIYAITAKHVLFFAKTDSMKTVSFNGDLKFWEFNSKVLPNKKIIAGKLINENSNELIEMPPKGDWLIFETNKNIPKNVAIYQLREDPLKLGEEVYFLGYPYKSKKSINIKGTYIGLTKDNNLRLNVPKGTYNGCSGGPVLDKQGKLVGLVSMGYFNEKENKMIFEPASLGYFIKTIESYIDTKHKL</sequence>
<dbReference type="InterPro" id="IPR009003">
    <property type="entry name" value="Peptidase_S1_PA"/>
</dbReference>
<dbReference type="GO" id="GO:0008233">
    <property type="term" value="F:peptidase activity"/>
    <property type="evidence" value="ECO:0007669"/>
    <property type="project" value="UniProtKB-KW"/>
</dbReference>
<dbReference type="Proteomes" id="UP001165381">
    <property type="component" value="Unassembled WGS sequence"/>
</dbReference>
<dbReference type="InterPro" id="IPR043504">
    <property type="entry name" value="Peptidase_S1_PA_chymotrypsin"/>
</dbReference>
<accession>A0ABT0QEF5</accession>
<dbReference type="Pfam" id="PF13365">
    <property type="entry name" value="Trypsin_2"/>
    <property type="match status" value="1"/>
</dbReference>
<evidence type="ECO:0000313" key="2">
    <source>
        <dbReference type="EMBL" id="MCL6294619.1"/>
    </source>
</evidence>
<keyword evidence="3" id="KW-1185">Reference proteome</keyword>
<proteinExistence type="predicted"/>
<keyword evidence="2" id="KW-0645">Protease</keyword>
<organism evidence="2 3">
    <name type="scientific">Jejuia spongiicola</name>
    <dbReference type="NCBI Taxonomy" id="2942207"/>
    <lineage>
        <taxon>Bacteria</taxon>
        <taxon>Pseudomonadati</taxon>
        <taxon>Bacteroidota</taxon>
        <taxon>Flavobacteriia</taxon>
        <taxon>Flavobacteriales</taxon>
        <taxon>Flavobacteriaceae</taxon>
        <taxon>Jejuia</taxon>
    </lineage>
</organism>
<dbReference type="SUPFAM" id="SSF50494">
    <property type="entry name" value="Trypsin-like serine proteases"/>
    <property type="match status" value="1"/>
</dbReference>
<evidence type="ECO:0000256" key="1">
    <source>
        <dbReference type="SAM" id="SignalP"/>
    </source>
</evidence>
<name>A0ABT0QEF5_9FLAO</name>
<feature type="chain" id="PRO_5045091376" evidence="1">
    <location>
        <begin position="24"/>
        <end position="241"/>
    </location>
</feature>
<keyword evidence="2" id="KW-0378">Hydrolase</keyword>
<dbReference type="Gene3D" id="2.40.10.10">
    <property type="entry name" value="Trypsin-like serine proteases"/>
    <property type="match status" value="2"/>
</dbReference>
<keyword evidence="1" id="KW-0732">Signal</keyword>
<comment type="caution">
    <text evidence="2">The sequence shown here is derived from an EMBL/GenBank/DDBJ whole genome shotgun (WGS) entry which is preliminary data.</text>
</comment>
<dbReference type="RefSeq" id="WP_249972463.1">
    <property type="nucleotide sequence ID" value="NZ_JAMFLZ010000002.1"/>
</dbReference>